<gene>
    <name evidence="19" type="ORF">HK097_002083</name>
</gene>
<evidence type="ECO:0000256" key="15">
    <source>
        <dbReference type="ARBA" id="ARBA00047174"/>
    </source>
</evidence>
<dbReference type="InterPro" id="IPR049892">
    <property type="entry name" value="AA9"/>
</dbReference>
<comment type="similarity">
    <text evidence="13">Belongs to the polysaccharide monooxygenase AA9 family.</text>
</comment>
<reference evidence="19" key="1">
    <citation type="submission" date="2020-05" db="EMBL/GenBank/DDBJ databases">
        <title>Phylogenomic resolution of chytrid fungi.</title>
        <authorList>
            <person name="Stajich J.E."/>
            <person name="Amses K."/>
            <person name="Simmons R."/>
            <person name="Seto K."/>
            <person name="Myers J."/>
            <person name="Bonds A."/>
            <person name="Quandt C.A."/>
            <person name="Barry K."/>
            <person name="Liu P."/>
            <person name="Grigoriev I."/>
            <person name="Longcore J.E."/>
            <person name="James T.Y."/>
        </authorList>
    </citation>
    <scope>NUCLEOTIDE SEQUENCE</scope>
    <source>
        <strain evidence="19">JEL0318</strain>
    </source>
</reference>
<keyword evidence="5 17" id="KW-0732">Signal</keyword>
<dbReference type="GO" id="GO:0004497">
    <property type="term" value="F:monooxygenase activity"/>
    <property type="evidence" value="ECO:0007669"/>
    <property type="project" value="UniProtKB-KW"/>
</dbReference>
<keyword evidence="3" id="KW-0964">Secreted</keyword>
<feature type="region of interest" description="Disordered" evidence="16">
    <location>
        <begin position="215"/>
        <end position="277"/>
    </location>
</feature>
<evidence type="ECO:0000256" key="14">
    <source>
        <dbReference type="ARBA" id="ARBA00045077"/>
    </source>
</evidence>
<evidence type="ECO:0000256" key="8">
    <source>
        <dbReference type="ARBA" id="ARBA00023008"/>
    </source>
</evidence>
<dbReference type="Gene3D" id="2.70.50.70">
    <property type="match status" value="1"/>
</dbReference>
<keyword evidence="8" id="KW-0186">Copper</keyword>
<keyword evidence="6" id="KW-0136">Cellulose degradation</keyword>
<proteinExistence type="inferred from homology"/>
<comment type="catalytic activity">
    <reaction evidence="14">
        <text>[(1-&gt;4)-beta-D-glucosyl]n+m + reduced acceptor + O2 = 4-dehydro-beta-D-glucosyl-[(1-&gt;4)-beta-D-glucosyl]n-1 + [(1-&gt;4)-beta-D-glucosyl]m + acceptor + H2O.</text>
        <dbReference type="EC" id="1.14.99.56"/>
    </reaction>
</comment>
<keyword evidence="11" id="KW-0119">Carbohydrate metabolism</keyword>
<evidence type="ECO:0000313" key="20">
    <source>
        <dbReference type="Proteomes" id="UP001212841"/>
    </source>
</evidence>
<dbReference type="GO" id="GO:0030245">
    <property type="term" value="P:cellulose catabolic process"/>
    <property type="evidence" value="ECO:0007669"/>
    <property type="project" value="UniProtKB-KW"/>
</dbReference>
<feature type="domain" description="Auxiliary Activity family 9 catalytic" evidence="18">
    <location>
        <begin position="23"/>
        <end position="213"/>
    </location>
</feature>
<dbReference type="GO" id="GO:0046872">
    <property type="term" value="F:metal ion binding"/>
    <property type="evidence" value="ECO:0007669"/>
    <property type="project" value="UniProtKB-KW"/>
</dbReference>
<keyword evidence="20" id="KW-1185">Reference proteome</keyword>
<organism evidence="19 20">
    <name type="scientific">Rhizophlyctis rosea</name>
    <dbReference type="NCBI Taxonomy" id="64517"/>
    <lineage>
        <taxon>Eukaryota</taxon>
        <taxon>Fungi</taxon>
        <taxon>Fungi incertae sedis</taxon>
        <taxon>Chytridiomycota</taxon>
        <taxon>Chytridiomycota incertae sedis</taxon>
        <taxon>Chytridiomycetes</taxon>
        <taxon>Rhizophlyctidales</taxon>
        <taxon>Rhizophlyctidaceae</taxon>
        <taxon>Rhizophlyctis</taxon>
    </lineage>
</organism>
<evidence type="ECO:0000256" key="9">
    <source>
        <dbReference type="ARBA" id="ARBA00023033"/>
    </source>
</evidence>
<evidence type="ECO:0000256" key="10">
    <source>
        <dbReference type="ARBA" id="ARBA00023157"/>
    </source>
</evidence>
<evidence type="ECO:0000256" key="7">
    <source>
        <dbReference type="ARBA" id="ARBA00023002"/>
    </source>
</evidence>
<evidence type="ECO:0000256" key="11">
    <source>
        <dbReference type="ARBA" id="ARBA00023277"/>
    </source>
</evidence>
<evidence type="ECO:0000256" key="5">
    <source>
        <dbReference type="ARBA" id="ARBA00022729"/>
    </source>
</evidence>
<keyword evidence="9" id="KW-0503">Monooxygenase</keyword>
<feature type="compositionally biased region" description="Low complexity" evidence="16">
    <location>
        <begin position="228"/>
        <end position="275"/>
    </location>
</feature>
<dbReference type="AlphaFoldDB" id="A0AAD5S6F9"/>
<dbReference type="EMBL" id="JADGJD010001436">
    <property type="protein sequence ID" value="KAJ3042240.1"/>
    <property type="molecule type" value="Genomic_DNA"/>
</dbReference>
<comment type="subcellular location">
    <subcellularLocation>
        <location evidence="2">Secreted</location>
    </subcellularLocation>
</comment>
<evidence type="ECO:0000256" key="1">
    <source>
        <dbReference type="ARBA" id="ARBA00001973"/>
    </source>
</evidence>
<keyword evidence="10" id="KW-1015">Disulfide bond</keyword>
<protein>
    <recommendedName>
        <fullName evidence="15">lytic cellulose monooxygenase (C4-dehydrogenating)</fullName>
        <ecNumber evidence="15">1.14.99.56</ecNumber>
    </recommendedName>
</protein>
<comment type="caution">
    <text evidence="19">The sequence shown here is derived from an EMBL/GenBank/DDBJ whole genome shotgun (WGS) entry which is preliminary data.</text>
</comment>
<evidence type="ECO:0000256" key="12">
    <source>
        <dbReference type="ARBA" id="ARBA00023326"/>
    </source>
</evidence>
<evidence type="ECO:0000256" key="3">
    <source>
        <dbReference type="ARBA" id="ARBA00022525"/>
    </source>
</evidence>
<evidence type="ECO:0000256" key="4">
    <source>
        <dbReference type="ARBA" id="ARBA00022723"/>
    </source>
</evidence>
<dbReference type="GO" id="GO:0005576">
    <property type="term" value="C:extracellular region"/>
    <property type="evidence" value="ECO:0007669"/>
    <property type="project" value="UniProtKB-SubCell"/>
</dbReference>
<feature type="signal peptide" evidence="17">
    <location>
        <begin position="1"/>
        <end position="18"/>
    </location>
</feature>
<evidence type="ECO:0000256" key="2">
    <source>
        <dbReference type="ARBA" id="ARBA00004613"/>
    </source>
</evidence>
<dbReference type="InterPro" id="IPR005103">
    <property type="entry name" value="AA9_LPMO"/>
</dbReference>
<comment type="cofactor">
    <cofactor evidence="1">
        <name>Cu(2+)</name>
        <dbReference type="ChEBI" id="CHEBI:29036"/>
    </cofactor>
</comment>
<dbReference type="PANTHER" id="PTHR33353">
    <property type="entry name" value="PUTATIVE (AFU_ORTHOLOGUE AFUA_1G12560)-RELATED"/>
    <property type="match status" value="1"/>
</dbReference>
<dbReference type="Proteomes" id="UP001212841">
    <property type="component" value="Unassembled WGS sequence"/>
</dbReference>
<sequence>MKAATLLTLAGAIAGANAHYHVVSVNGNTAALRQHYTNPYQSDIDSPVSGADIDTDKIVCGANRPFNSPGTPINIAAGSNVNVAWAPSVYHLGPSAVYASRSTSPPFQWVKVWQEVRVGNGWSSDKITANNNVMTFSVPAGMASGRWLFRIEHTGLHGASAPGGAQFYIRCFDANITGGGSSTGSPVVSLPGVFTSSTRGVVWNPYSGDQSSYPMFGGPVGTFTGGSEQPQPTTTEQPPQTTTEQPPQTTTTQQPPRTTTTTTRPPVTTTTRAPTGGAPLVRTCMILVFC</sequence>
<name>A0AAD5S6F9_9FUNG</name>
<evidence type="ECO:0000256" key="13">
    <source>
        <dbReference type="ARBA" id="ARBA00044502"/>
    </source>
</evidence>
<evidence type="ECO:0000256" key="16">
    <source>
        <dbReference type="SAM" id="MobiDB-lite"/>
    </source>
</evidence>
<keyword evidence="4" id="KW-0479">Metal-binding</keyword>
<evidence type="ECO:0000256" key="17">
    <source>
        <dbReference type="SAM" id="SignalP"/>
    </source>
</evidence>
<dbReference type="PANTHER" id="PTHR33353:SF10">
    <property type="entry name" value="ENDO-BETA-1,4-GLUCANASE D"/>
    <property type="match status" value="1"/>
</dbReference>
<keyword evidence="12" id="KW-0624">Polysaccharide degradation</keyword>
<accession>A0AAD5S6F9</accession>
<evidence type="ECO:0000256" key="6">
    <source>
        <dbReference type="ARBA" id="ARBA00023001"/>
    </source>
</evidence>
<evidence type="ECO:0000313" key="19">
    <source>
        <dbReference type="EMBL" id="KAJ3042240.1"/>
    </source>
</evidence>
<evidence type="ECO:0000259" key="18">
    <source>
        <dbReference type="Pfam" id="PF03443"/>
    </source>
</evidence>
<dbReference type="Pfam" id="PF03443">
    <property type="entry name" value="AA9"/>
    <property type="match status" value="1"/>
</dbReference>
<dbReference type="EC" id="1.14.99.56" evidence="15"/>
<keyword evidence="7" id="KW-0560">Oxidoreductase</keyword>
<feature type="chain" id="PRO_5042171833" description="lytic cellulose monooxygenase (C4-dehydrogenating)" evidence="17">
    <location>
        <begin position="19"/>
        <end position="290"/>
    </location>
</feature>